<dbReference type="PROSITE" id="PS50059">
    <property type="entry name" value="FKBP_PPIASE"/>
    <property type="match status" value="1"/>
</dbReference>
<evidence type="ECO:0000256" key="7">
    <source>
        <dbReference type="ARBA" id="ARBA00023186"/>
    </source>
</evidence>
<dbReference type="InterPro" id="IPR036611">
    <property type="entry name" value="Trigger_fac_ribosome-bd_sf"/>
</dbReference>
<proteinExistence type="inferred from homology"/>
<keyword evidence="7 12" id="KW-0143">Chaperone</keyword>
<dbReference type="RefSeq" id="WP_283409690.1">
    <property type="nucleotide sequence ID" value="NZ_FXUF01000009.1"/>
</dbReference>
<evidence type="ECO:0000256" key="5">
    <source>
        <dbReference type="ARBA" id="ARBA00022618"/>
    </source>
</evidence>
<dbReference type="InterPro" id="IPR008880">
    <property type="entry name" value="Trigger_fac_C"/>
</dbReference>
<keyword evidence="12" id="KW-0963">Cytoplasm</keyword>
<comment type="function">
    <text evidence="10 12">Involved in protein export. Acts as a chaperone by maintaining the newly synthesized protein in an open conformation. Functions as a peptidyl-prolyl cis-trans isomerase.</text>
</comment>
<comment type="subcellular location">
    <subcellularLocation>
        <location evidence="12">Cytoplasm</location>
    </subcellularLocation>
    <text evidence="12">About half TF is bound to the ribosome near the polypeptide exit tunnel while the other half is free in the cytoplasm.</text>
</comment>
<evidence type="ECO:0000313" key="16">
    <source>
        <dbReference type="EMBL" id="SMP61384.1"/>
    </source>
</evidence>
<gene>
    <name evidence="12" type="primary">tig</name>
    <name evidence="16" type="ORF">SAMN06296020_10931</name>
</gene>
<comment type="catalytic activity">
    <reaction evidence="1 12 13">
        <text>[protein]-peptidylproline (omega=180) = [protein]-peptidylproline (omega=0)</text>
        <dbReference type="Rhea" id="RHEA:16237"/>
        <dbReference type="Rhea" id="RHEA-COMP:10747"/>
        <dbReference type="Rhea" id="RHEA-COMP:10748"/>
        <dbReference type="ChEBI" id="CHEBI:83833"/>
        <dbReference type="ChEBI" id="CHEBI:83834"/>
        <dbReference type="EC" id="5.2.1.8"/>
    </reaction>
</comment>
<keyword evidence="17" id="KW-1185">Reference proteome</keyword>
<feature type="domain" description="PPIase FKBP-type" evidence="15">
    <location>
        <begin position="163"/>
        <end position="245"/>
    </location>
</feature>
<dbReference type="PANTHER" id="PTHR30560:SF3">
    <property type="entry name" value="TRIGGER FACTOR-LIKE PROTEIN TIG, CHLOROPLASTIC"/>
    <property type="match status" value="1"/>
</dbReference>
<dbReference type="Gene3D" id="1.10.3120.10">
    <property type="entry name" value="Trigger factor, C-terminal domain"/>
    <property type="match status" value="1"/>
</dbReference>
<evidence type="ECO:0000256" key="3">
    <source>
        <dbReference type="ARBA" id="ARBA00013194"/>
    </source>
</evidence>
<dbReference type="Pfam" id="PF05698">
    <property type="entry name" value="Trigger_C"/>
    <property type="match status" value="1"/>
</dbReference>
<dbReference type="GO" id="GO:0044183">
    <property type="term" value="F:protein folding chaperone"/>
    <property type="evidence" value="ECO:0007669"/>
    <property type="project" value="TreeGrafter"/>
</dbReference>
<keyword evidence="8 12" id="KW-0413">Isomerase</keyword>
<reference evidence="16" key="1">
    <citation type="submission" date="2017-05" db="EMBL/GenBank/DDBJ databases">
        <authorList>
            <person name="Varghese N."/>
            <person name="Submissions S."/>
        </authorList>
    </citation>
    <scope>NUCLEOTIDE SEQUENCE</scope>
    <source>
        <strain evidence="16">Su22</strain>
    </source>
</reference>
<dbReference type="InterPro" id="IPR027304">
    <property type="entry name" value="Trigger_fact/SurA_dom_sf"/>
</dbReference>
<evidence type="ECO:0000256" key="1">
    <source>
        <dbReference type="ARBA" id="ARBA00000971"/>
    </source>
</evidence>
<evidence type="ECO:0000256" key="9">
    <source>
        <dbReference type="ARBA" id="ARBA00023306"/>
    </source>
</evidence>
<evidence type="ECO:0000313" key="17">
    <source>
        <dbReference type="Proteomes" id="UP001158066"/>
    </source>
</evidence>
<evidence type="ECO:0000256" key="6">
    <source>
        <dbReference type="ARBA" id="ARBA00023110"/>
    </source>
</evidence>
<comment type="similarity">
    <text evidence="2 12 14">Belongs to the FKBP-type PPIase family. Tig subfamily.</text>
</comment>
<dbReference type="SUPFAM" id="SSF102735">
    <property type="entry name" value="Trigger factor ribosome-binding domain"/>
    <property type="match status" value="1"/>
</dbReference>
<dbReference type="InterPro" id="IPR001179">
    <property type="entry name" value="PPIase_FKBP_dom"/>
</dbReference>
<dbReference type="InterPro" id="IPR008881">
    <property type="entry name" value="Trigger_fac_ribosome-bd_bac"/>
</dbReference>
<evidence type="ECO:0000256" key="10">
    <source>
        <dbReference type="ARBA" id="ARBA00024849"/>
    </source>
</evidence>
<dbReference type="EC" id="5.2.1.8" evidence="3 12"/>
<dbReference type="GO" id="GO:0051083">
    <property type="term" value="P:'de novo' cotranslational protein folding"/>
    <property type="evidence" value="ECO:0007669"/>
    <property type="project" value="TreeGrafter"/>
</dbReference>
<dbReference type="GO" id="GO:0043022">
    <property type="term" value="F:ribosome binding"/>
    <property type="evidence" value="ECO:0007669"/>
    <property type="project" value="TreeGrafter"/>
</dbReference>
<dbReference type="AlphaFoldDB" id="A0AA45WWT5"/>
<dbReference type="Gene3D" id="3.10.50.40">
    <property type="match status" value="1"/>
</dbReference>
<accession>A0AA45WWT5</accession>
<protein>
    <recommendedName>
        <fullName evidence="4 12">Trigger factor</fullName>
        <shortName evidence="12">TF</shortName>
        <ecNumber evidence="3 12">5.2.1.8</ecNumber>
    </recommendedName>
    <alternativeName>
        <fullName evidence="11 12">PPIase</fullName>
    </alternativeName>
</protein>
<dbReference type="SUPFAM" id="SSF54534">
    <property type="entry name" value="FKBP-like"/>
    <property type="match status" value="1"/>
</dbReference>
<dbReference type="PANTHER" id="PTHR30560">
    <property type="entry name" value="TRIGGER FACTOR CHAPERONE AND PEPTIDYL-PROLYL CIS/TRANS ISOMERASE"/>
    <property type="match status" value="1"/>
</dbReference>
<dbReference type="SUPFAM" id="SSF109998">
    <property type="entry name" value="Triger factor/SurA peptide-binding domain-like"/>
    <property type="match status" value="1"/>
</dbReference>
<comment type="domain">
    <text evidence="12">Consists of 3 domains; the N-terminus binds the ribosome, the middle domain has PPIase activity, while the C-terminus has intrinsic chaperone activity on its own.</text>
</comment>
<dbReference type="Pfam" id="PF00254">
    <property type="entry name" value="FKBP_C"/>
    <property type="match status" value="1"/>
</dbReference>
<evidence type="ECO:0000256" key="4">
    <source>
        <dbReference type="ARBA" id="ARBA00016902"/>
    </source>
</evidence>
<dbReference type="GO" id="GO:0015031">
    <property type="term" value="P:protein transport"/>
    <property type="evidence" value="ECO:0007669"/>
    <property type="project" value="UniProtKB-UniRule"/>
</dbReference>
<keyword evidence="9 12" id="KW-0131">Cell cycle</keyword>
<dbReference type="InterPro" id="IPR046357">
    <property type="entry name" value="PPIase_dom_sf"/>
</dbReference>
<evidence type="ECO:0000256" key="13">
    <source>
        <dbReference type="PROSITE-ProRule" id="PRU00277"/>
    </source>
</evidence>
<organism evidence="16 17">
    <name type="scientific">Anoxynatronum buryatiense</name>
    <dbReference type="NCBI Taxonomy" id="489973"/>
    <lineage>
        <taxon>Bacteria</taxon>
        <taxon>Bacillati</taxon>
        <taxon>Bacillota</taxon>
        <taxon>Clostridia</taxon>
        <taxon>Eubacteriales</taxon>
        <taxon>Clostridiaceae</taxon>
        <taxon>Anoxynatronum</taxon>
    </lineage>
</organism>
<dbReference type="InterPro" id="IPR005215">
    <property type="entry name" value="Trig_fac"/>
</dbReference>
<comment type="caution">
    <text evidence="16">The sequence shown here is derived from an EMBL/GenBank/DDBJ whole genome shotgun (WGS) entry which is preliminary data.</text>
</comment>
<dbReference type="GO" id="GO:0051301">
    <property type="term" value="P:cell division"/>
    <property type="evidence" value="ECO:0007669"/>
    <property type="project" value="UniProtKB-KW"/>
</dbReference>
<sequence>MSSEIIKQEENQISLRITVSPEKFEEAVNKAYHKMRSRFNIPGFRKGKAPRKIVELNYGPEIFYEEAINFAFPDAYEAALEDLDLDPVDHPQVDIEQMEKGKEVIFIADIEVMPEILVEGYKGVEVEKVLYTSDEASIEAELKGMQEKNARMITIDDRPVKEGDQVQLDYEGSVEGELFEGGKAEGHTLEIGSGRFIPGFEEQLVGLSTGDEAAITVTFPEEYHAEELAGKEAVFKVKINEIKEKEVPELDDEFAKDVSEFDTLEDLRSDLLSKQETAAKEREEQELRNAVVKAVADKVAVNMPDAVIDRQVDRMMQDFGYQMSSQGLGMEMYYQITGSSEEDLRERMRSDAERQVKEQLVLEKITEMENITADEAEIDEEIARVAGQYGQEVEKFRETAAKHDTKIFADNVILRKTIDFLVENATIKEKAAEAPVETEEETAE</sequence>
<evidence type="ECO:0000256" key="11">
    <source>
        <dbReference type="ARBA" id="ARBA00029986"/>
    </source>
</evidence>
<keyword evidence="5 12" id="KW-0132">Cell division</keyword>
<dbReference type="Pfam" id="PF05697">
    <property type="entry name" value="Trigger_N"/>
    <property type="match status" value="1"/>
</dbReference>
<dbReference type="GO" id="GO:0003755">
    <property type="term" value="F:peptidyl-prolyl cis-trans isomerase activity"/>
    <property type="evidence" value="ECO:0007669"/>
    <property type="project" value="UniProtKB-UniRule"/>
</dbReference>
<evidence type="ECO:0000256" key="2">
    <source>
        <dbReference type="ARBA" id="ARBA00005464"/>
    </source>
</evidence>
<evidence type="ECO:0000259" key="15">
    <source>
        <dbReference type="PROSITE" id="PS50059"/>
    </source>
</evidence>
<dbReference type="PIRSF" id="PIRSF003095">
    <property type="entry name" value="Trigger_factor"/>
    <property type="match status" value="1"/>
</dbReference>
<keyword evidence="6 12" id="KW-0697">Rotamase</keyword>
<evidence type="ECO:0000256" key="14">
    <source>
        <dbReference type="RuleBase" id="RU003914"/>
    </source>
</evidence>
<dbReference type="FunFam" id="3.10.50.40:FF:000001">
    <property type="entry name" value="Trigger factor"/>
    <property type="match status" value="1"/>
</dbReference>
<dbReference type="HAMAP" id="MF_00303">
    <property type="entry name" value="Trigger_factor_Tig"/>
    <property type="match status" value="1"/>
</dbReference>
<dbReference type="InterPro" id="IPR037041">
    <property type="entry name" value="Trigger_fac_C_sf"/>
</dbReference>
<name>A0AA45WWT5_9CLOT</name>
<dbReference type="EMBL" id="FXUF01000009">
    <property type="protein sequence ID" value="SMP61384.1"/>
    <property type="molecule type" value="Genomic_DNA"/>
</dbReference>
<evidence type="ECO:0000256" key="12">
    <source>
        <dbReference type="HAMAP-Rule" id="MF_00303"/>
    </source>
</evidence>
<dbReference type="NCBIfam" id="TIGR00115">
    <property type="entry name" value="tig"/>
    <property type="match status" value="1"/>
</dbReference>
<dbReference type="Proteomes" id="UP001158066">
    <property type="component" value="Unassembled WGS sequence"/>
</dbReference>
<evidence type="ECO:0000256" key="8">
    <source>
        <dbReference type="ARBA" id="ARBA00023235"/>
    </source>
</evidence>
<dbReference type="GO" id="GO:0043335">
    <property type="term" value="P:protein unfolding"/>
    <property type="evidence" value="ECO:0007669"/>
    <property type="project" value="TreeGrafter"/>
</dbReference>
<dbReference type="GO" id="GO:0005737">
    <property type="term" value="C:cytoplasm"/>
    <property type="evidence" value="ECO:0007669"/>
    <property type="project" value="UniProtKB-SubCell"/>
</dbReference>
<dbReference type="Gene3D" id="3.30.70.1050">
    <property type="entry name" value="Trigger factor ribosome-binding domain"/>
    <property type="match status" value="1"/>
</dbReference>